<feature type="compositionally biased region" description="Acidic residues" evidence="1">
    <location>
        <begin position="117"/>
        <end position="126"/>
    </location>
</feature>
<gene>
    <name evidence="2" type="ORF">GMARGA_LOCUS15623</name>
</gene>
<accession>A0ABN7V8D0</accession>
<feature type="region of interest" description="Disordered" evidence="1">
    <location>
        <begin position="81"/>
        <end position="129"/>
    </location>
</feature>
<evidence type="ECO:0000313" key="3">
    <source>
        <dbReference type="Proteomes" id="UP000789901"/>
    </source>
</evidence>
<protein>
    <submittedName>
        <fullName evidence="2">23663_t:CDS:1</fullName>
    </submittedName>
</protein>
<evidence type="ECO:0000313" key="2">
    <source>
        <dbReference type="EMBL" id="CAG8743408.1"/>
    </source>
</evidence>
<reference evidence="2 3" key="1">
    <citation type="submission" date="2021-06" db="EMBL/GenBank/DDBJ databases">
        <authorList>
            <person name="Kallberg Y."/>
            <person name="Tangrot J."/>
            <person name="Rosling A."/>
        </authorList>
    </citation>
    <scope>NUCLEOTIDE SEQUENCE [LARGE SCALE GENOMIC DNA]</scope>
    <source>
        <strain evidence="2 3">120-4 pot B 10/14</strain>
    </source>
</reference>
<dbReference type="EMBL" id="CAJVQB010010860">
    <property type="protein sequence ID" value="CAG8743408.1"/>
    <property type="molecule type" value="Genomic_DNA"/>
</dbReference>
<name>A0ABN7V8D0_GIGMA</name>
<sequence>MKLKDLTLRGDGGYNLFTVHDKTHQGGYFHHRCAHEQSYIIPPDEPGEIGPTGELLIIPSKHRTIDAQNEQQRVKIAKLVVPPGTKKNNEVDEQNDNSNDSNDMSGKADNNDKAVGDNDEINDEFSNENKNYDDKRKLLLTQPRAPFTPLIGNKDDQEFSFKGVNLKISNCKIKNFNITVIY</sequence>
<comment type="caution">
    <text evidence="2">The sequence shown here is derived from an EMBL/GenBank/DDBJ whole genome shotgun (WGS) entry which is preliminary data.</text>
</comment>
<dbReference type="Proteomes" id="UP000789901">
    <property type="component" value="Unassembled WGS sequence"/>
</dbReference>
<keyword evidence="3" id="KW-1185">Reference proteome</keyword>
<proteinExistence type="predicted"/>
<organism evidence="2 3">
    <name type="scientific">Gigaspora margarita</name>
    <dbReference type="NCBI Taxonomy" id="4874"/>
    <lineage>
        <taxon>Eukaryota</taxon>
        <taxon>Fungi</taxon>
        <taxon>Fungi incertae sedis</taxon>
        <taxon>Mucoromycota</taxon>
        <taxon>Glomeromycotina</taxon>
        <taxon>Glomeromycetes</taxon>
        <taxon>Diversisporales</taxon>
        <taxon>Gigasporaceae</taxon>
        <taxon>Gigaspora</taxon>
    </lineage>
</organism>
<evidence type="ECO:0000256" key="1">
    <source>
        <dbReference type="SAM" id="MobiDB-lite"/>
    </source>
</evidence>